<reference evidence="3" key="1">
    <citation type="journal article" date="2019" name="Int. J. Syst. Evol. Microbiol.">
        <title>The Global Catalogue of Microorganisms (GCM) 10K type strain sequencing project: providing services to taxonomists for standard genome sequencing and annotation.</title>
        <authorList>
            <consortium name="The Broad Institute Genomics Platform"/>
            <consortium name="The Broad Institute Genome Sequencing Center for Infectious Disease"/>
            <person name="Wu L."/>
            <person name="Ma J."/>
        </authorList>
    </citation>
    <scope>NUCLEOTIDE SEQUENCE [LARGE SCALE GENOMIC DNA]</scope>
    <source>
        <strain evidence="3">NBRC 111146</strain>
    </source>
</reference>
<accession>A0ABQ6EMH0</accession>
<evidence type="ECO:0000256" key="1">
    <source>
        <dbReference type="SAM" id="Phobius"/>
    </source>
</evidence>
<protein>
    <submittedName>
        <fullName evidence="2">Uncharacterized protein</fullName>
    </submittedName>
</protein>
<name>A0ABQ6EMH0_9VIBR</name>
<keyword evidence="1" id="KW-0812">Transmembrane</keyword>
<keyword evidence="3" id="KW-1185">Reference proteome</keyword>
<keyword evidence="1" id="KW-1133">Transmembrane helix</keyword>
<gene>
    <name evidence="2" type="ORF">GCM10007931_10190</name>
</gene>
<proteinExistence type="predicted"/>
<comment type="caution">
    <text evidence="2">The sequence shown here is derived from an EMBL/GenBank/DDBJ whole genome shotgun (WGS) entry which is preliminary data.</text>
</comment>
<dbReference type="Proteomes" id="UP001157156">
    <property type="component" value="Unassembled WGS sequence"/>
</dbReference>
<dbReference type="EMBL" id="BSPV01000003">
    <property type="protein sequence ID" value="GLT14045.1"/>
    <property type="molecule type" value="Genomic_DNA"/>
</dbReference>
<evidence type="ECO:0000313" key="2">
    <source>
        <dbReference type="EMBL" id="GLT14045.1"/>
    </source>
</evidence>
<feature type="transmembrane region" description="Helical" evidence="1">
    <location>
        <begin position="43"/>
        <end position="61"/>
    </location>
</feature>
<sequence>MKCLLDGQVTTDTYDTCQGYILLEPSDIPQTNLVFDKALYLEVSGYLLLSFVVGHGAGRVVRWMSKL</sequence>
<keyword evidence="1" id="KW-0472">Membrane</keyword>
<evidence type="ECO:0000313" key="3">
    <source>
        <dbReference type="Proteomes" id="UP001157156"/>
    </source>
</evidence>
<organism evidence="2 3">
    <name type="scientific">Vibrio algivorus</name>
    <dbReference type="NCBI Taxonomy" id="1667024"/>
    <lineage>
        <taxon>Bacteria</taxon>
        <taxon>Pseudomonadati</taxon>
        <taxon>Pseudomonadota</taxon>
        <taxon>Gammaproteobacteria</taxon>
        <taxon>Vibrionales</taxon>
        <taxon>Vibrionaceae</taxon>
        <taxon>Vibrio</taxon>
    </lineage>
</organism>